<keyword evidence="6" id="KW-1185">Reference proteome</keyword>
<comment type="similarity">
    <text evidence="1">Belongs to the bacterial solute-binding protein 1 family.</text>
</comment>
<dbReference type="Gene3D" id="3.40.190.10">
    <property type="entry name" value="Periplasmic binding protein-like II"/>
    <property type="match status" value="2"/>
</dbReference>
<evidence type="ECO:0000256" key="1">
    <source>
        <dbReference type="ARBA" id="ARBA00008520"/>
    </source>
</evidence>
<dbReference type="RefSeq" id="WP_236337835.1">
    <property type="nucleotide sequence ID" value="NZ_JAKIJS010000001.1"/>
</dbReference>
<dbReference type="SUPFAM" id="SSF53850">
    <property type="entry name" value="Periplasmic binding protein-like II"/>
    <property type="match status" value="1"/>
</dbReference>
<feature type="chain" id="PRO_5045994747" evidence="4">
    <location>
        <begin position="20"/>
        <end position="438"/>
    </location>
</feature>
<dbReference type="PROSITE" id="PS51257">
    <property type="entry name" value="PROKAR_LIPOPROTEIN"/>
    <property type="match status" value="1"/>
</dbReference>
<organism evidence="5 6">
    <name type="scientific">Pseudalkalibacillus berkeleyi</name>
    <dbReference type="NCBI Taxonomy" id="1069813"/>
    <lineage>
        <taxon>Bacteria</taxon>
        <taxon>Bacillati</taxon>
        <taxon>Bacillota</taxon>
        <taxon>Bacilli</taxon>
        <taxon>Bacillales</taxon>
        <taxon>Fictibacillaceae</taxon>
        <taxon>Pseudalkalibacillus</taxon>
    </lineage>
</organism>
<reference evidence="5 6" key="1">
    <citation type="submission" date="2022-01" db="EMBL/GenBank/DDBJ databases">
        <title>Alkalihalobacillus sp. EGI L200015, a novel bacterium isolated from a salt lake sediment.</title>
        <authorList>
            <person name="Gao L."/>
            <person name="Fang B.-Z."/>
            <person name="Li W.-J."/>
        </authorList>
    </citation>
    <scope>NUCLEOTIDE SEQUENCE [LARGE SCALE GENOMIC DNA]</scope>
    <source>
        <strain evidence="5 6">KCTC 12718</strain>
    </source>
</reference>
<dbReference type="PANTHER" id="PTHR30061:SF50">
    <property type="entry name" value="MALTOSE_MALTODEXTRIN-BINDING PERIPLASMIC PROTEIN"/>
    <property type="match status" value="1"/>
</dbReference>
<dbReference type="InterPro" id="IPR006059">
    <property type="entry name" value="SBP"/>
</dbReference>
<evidence type="ECO:0000313" key="6">
    <source>
        <dbReference type="Proteomes" id="UP001649381"/>
    </source>
</evidence>
<comment type="caution">
    <text evidence="5">The sequence shown here is derived from an EMBL/GenBank/DDBJ whole genome shotgun (WGS) entry which is preliminary data.</text>
</comment>
<gene>
    <name evidence="5" type="ORF">L2716_08350</name>
</gene>
<dbReference type="Proteomes" id="UP001649381">
    <property type="component" value="Unassembled WGS sequence"/>
</dbReference>
<dbReference type="EMBL" id="JAKIJS010000001">
    <property type="protein sequence ID" value="MCF6137739.1"/>
    <property type="molecule type" value="Genomic_DNA"/>
</dbReference>
<evidence type="ECO:0000256" key="4">
    <source>
        <dbReference type="SAM" id="SignalP"/>
    </source>
</evidence>
<keyword evidence="3 4" id="KW-0732">Signal</keyword>
<sequence length="438" mass="48992">MKKWLLGIVSLMLVFGIFAGCSNDDASKDMSEDEWKDWEGTITMWDGPRWADKDENKYHWIEEKMSEFQKEYPNVKIKLVKTPWAEMNDKLSVAIAGRAWPDIAPVDISGGSVNQNHIKQGVIAELDSYLSKEEKSDFYDNAIDAYTTDGKLYGIPTSISVHAMLLNLDIFEEKGVEPPKDGKWTYDEFVEKMKALTGDGVDGFSTYILPSYYEAWPFLLMDGGYPLNEDMTEYTFDSEEAVSGLQKLVDLKYKHKVTPESMGGQDVGGTWKAWAAADQRTVAVEPWATWAIAAAQGEKFKTNFMVAEYPTGETGEPVTIGGVGGYVMFNSKDEAKKRMTAEFMKYITSTDEQVVTAKNYGTFPARKSAADQEPFADNPQMARAQELAKHAVPVPRHENWARIDEAIQKELQLALNGEKKPAEALKDAGEAVDGIINE</sequence>
<evidence type="ECO:0000256" key="3">
    <source>
        <dbReference type="ARBA" id="ARBA00022729"/>
    </source>
</evidence>
<protein>
    <submittedName>
        <fullName evidence="5">Extracellular solute-binding protein</fullName>
    </submittedName>
</protein>
<feature type="signal peptide" evidence="4">
    <location>
        <begin position="1"/>
        <end position="19"/>
    </location>
</feature>
<proteinExistence type="inferred from homology"/>
<dbReference type="Pfam" id="PF13416">
    <property type="entry name" value="SBP_bac_8"/>
    <property type="match status" value="1"/>
</dbReference>
<accession>A0ABS9GYH6</accession>
<name>A0ABS9GYH6_9BACL</name>
<dbReference type="PANTHER" id="PTHR30061">
    <property type="entry name" value="MALTOSE-BINDING PERIPLASMIC PROTEIN"/>
    <property type="match status" value="1"/>
</dbReference>
<keyword evidence="2" id="KW-0813">Transport</keyword>
<evidence type="ECO:0000256" key="2">
    <source>
        <dbReference type="ARBA" id="ARBA00022448"/>
    </source>
</evidence>
<evidence type="ECO:0000313" key="5">
    <source>
        <dbReference type="EMBL" id="MCF6137739.1"/>
    </source>
</evidence>